<dbReference type="PANTHER" id="PTHR34296:SF2">
    <property type="entry name" value="ABC TRANSPORTER GUANOSINE-BINDING PROTEIN NUPN"/>
    <property type="match status" value="1"/>
</dbReference>
<evidence type="ECO:0000256" key="3">
    <source>
        <dbReference type="ARBA" id="ARBA00022475"/>
    </source>
</evidence>
<comment type="subcellular location">
    <subcellularLocation>
        <location evidence="1">Cell membrane</location>
        <topology evidence="1">Lipid-anchor</topology>
    </subcellularLocation>
</comment>
<dbReference type="Gene3D" id="3.40.50.2300">
    <property type="match status" value="2"/>
</dbReference>
<gene>
    <name evidence="9" type="ORF">ACFSBT_18785</name>
</gene>
<proteinExistence type="inferred from homology"/>
<keyword evidence="5" id="KW-0472">Membrane</keyword>
<dbReference type="AlphaFoldDB" id="A0ABD6B0M5"/>
<dbReference type="CDD" id="cd06354">
    <property type="entry name" value="PBP1_PrnA-like"/>
    <property type="match status" value="1"/>
</dbReference>
<comment type="caution">
    <text evidence="9">The sequence shown here is derived from an EMBL/GenBank/DDBJ whole genome shotgun (WGS) entry which is preliminary data.</text>
</comment>
<dbReference type="InterPro" id="IPR019546">
    <property type="entry name" value="TAT_signal_bac_arc"/>
</dbReference>
<protein>
    <submittedName>
        <fullName evidence="9">BMP family protein</fullName>
    </submittedName>
</protein>
<evidence type="ECO:0000313" key="10">
    <source>
        <dbReference type="Proteomes" id="UP001597187"/>
    </source>
</evidence>
<evidence type="ECO:0000313" key="9">
    <source>
        <dbReference type="EMBL" id="MFD1515330.1"/>
    </source>
</evidence>
<name>A0ABD6B0M5_9EURY</name>
<organism evidence="9 10">
    <name type="scientific">Halomarina rubra</name>
    <dbReference type="NCBI Taxonomy" id="2071873"/>
    <lineage>
        <taxon>Archaea</taxon>
        <taxon>Methanobacteriati</taxon>
        <taxon>Methanobacteriota</taxon>
        <taxon>Stenosarchaea group</taxon>
        <taxon>Halobacteria</taxon>
        <taxon>Halobacteriales</taxon>
        <taxon>Natronomonadaceae</taxon>
        <taxon>Halomarina</taxon>
    </lineage>
</organism>
<dbReference type="SUPFAM" id="SSF53822">
    <property type="entry name" value="Periplasmic binding protein-like I"/>
    <property type="match status" value="1"/>
</dbReference>
<keyword evidence="6" id="KW-0449">Lipoprotein</keyword>
<reference evidence="9 10" key="1">
    <citation type="journal article" date="2019" name="Int. J. Syst. Evol. Microbiol.">
        <title>The Global Catalogue of Microorganisms (GCM) 10K type strain sequencing project: providing services to taxonomists for standard genome sequencing and annotation.</title>
        <authorList>
            <consortium name="The Broad Institute Genomics Platform"/>
            <consortium name="The Broad Institute Genome Sequencing Center for Infectious Disease"/>
            <person name="Wu L."/>
            <person name="Ma J."/>
        </authorList>
    </citation>
    <scope>NUCLEOTIDE SEQUENCE [LARGE SCALE GENOMIC DNA]</scope>
    <source>
        <strain evidence="9 10">CGMCC 1.12563</strain>
    </source>
</reference>
<feature type="region of interest" description="Disordered" evidence="7">
    <location>
        <begin position="16"/>
        <end position="73"/>
    </location>
</feature>
<dbReference type="InterPro" id="IPR003760">
    <property type="entry name" value="PnrA-like"/>
</dbReference>
<dbReference type="PROSITE" id="PS51257">
    <property type="entry name" value="PROKAR_LIPOPROTEIN"/>
    <property type="match status" value="1"/>
</dbReference>
<dbReference type="InterPro" id="IPR028082">
    <property type="entry name" value="Peripla_BP_I"/>
</dbReference>
<evidence type="ECO:0000256" key="1">
    <source>
        <dbReference type="ARBA" id="ARBA00004193"/>
    </source>
</evidence>
<keyword evidence="10" id="KW-1185">Reference proteome</keyword>
<feature type="compositionally biased region" description="Low complexity" evidence="7">
    <location>
        <begin position="36"/>
        <end position="63"/>
    </location>
</feature>
<evidence type="ECO:0000256" key="6">
    <source>
        <dbReference type="ARBA" id="ARBA00023288"/>
    </source>
</evidence>
<evidence type="ECO:0000256" key="7">
    <source>
        <dbReference type="SAM" id="MobiDB-lite"/>
    </source>
</evidence>
<dbReference type="InterPro" id="IPR050957">
    <property type="entry name" value="BMP_lipoprotein"/>
</dbReference>
<dbReference type="PANTHER" id="PTHR34296">
    <property type="entry name" value="TRANSCRIPTIONAL ACTIVATOR PROTEIN MED"/>
    <property type="match status" value="1"/>
</dbReference>
<evidence type="ECO:0000259" key="8">
    <source>
        <dbReference type="Pfam" id="PF02608"/>
    </source>
</evidence>
<sequence>MDRRKFLKGVGVAGVVSLAGCTGGPDESTETDGENQSDQQQGGTGTDTTSGNESESTGTDSTDGGSGDGSDVNVGMVYATGGLGDGSFNDQAQTGLNRAAQDLGVSFNESEPSQVSEFARFQQSFAQSQDPDYDLVSCIGFLQAEALTETAGQYPDQDFMIVDATVDADNVANYLFAEHQGSYLVGQMAGLLTTQEFAAGAGETNPEETTVGFVGGAEGSLIGKFEAGFTAGVKAVDSNIQVLSNYVGGSSPFNDPTAGKAAANSMYNNGADIVYHAAGNTGTGVFNAAKEQGRFAIGVDRDQSVTKPNSADVILASMVKRVDTAVYNSIEAVVNGNFEGGANTTLGLEQEGVKVVYGDQIGGDIPEEVKTQVSDARQQIIDGGIEVPTDPSNV</sequence>
<dbReference type="RefSeq" id="WP_250875250.1">
    <property type="nucleotide sequence ID" value="NZ_JALXFV010000008.1"/>
</dbReference>
<evidence type="ECO:0000256" key="4">
    <source>
        <dbReference type="ARBA" id="ARBA00022729"/>
    </source>
</evidence>
<comment type="similarity">
    <text evidence="2">Belongs to the BMP lipoprotein family.</text>
</comment>
<evidence type="ECO:0000256" key="2">
    <source>
        <dbReference type="ARBA" id="ARBA00008610"/>
    </source>
</evidence>
<evidence type="ECO:0000256" key="5">
    <source>
        <dbReference type="ARBA" id="ARBA00023136"/>
    </source>
</evidence>
<accession>A0ABD6B0M5</accession>
<dbReference type="Proteomes" id="UP001597187">
    <property type="component" value="Unassembled WGS sequence"/>
</dbReference>
<dbReference type="GO" id="GO:0005886">
    <property type="term" value="C:plasma membrane"/>
    <property type="evidence" value="ECO:0007669"/>
    <property type="project" value="UniProtKB-SubCell"/>
</dbReference>
<feature type="domain" description="ABC transporter substrate-binding protein PnrA-like" evidence="8">
    <location>
        <begin position="74"/>
        <end position="388"/>
    </location>
</feature>
<dbReference type="Pfam" id="PF02608">
    <property type="entry name" value="Bmp"/>
    <property type="match status" value="1"/>
</dbReference>
<keyword evidence="3" id="KW-1003">Cell membrane</keyword>
<dbReference type="NCBIfam" id="TIGR01409">
    <property type="entry name" value="TAT_signal_seq"/>
    <property type="match status" value="1"/>
</dbReference>
<keyword evidence="4" id="KW-0732">Signal</keyword>
<dbReference type="EMBL" id="JBHUDC010000008">
    <property type="protein sequence ID" value="MFD1515330.1"/>
    <property type="molecule type" value="Genomic_DNA"/>
</dbReference>